<comment type="caution">
    <text evidence="2">The sequence shown here is derived from an EMBL/GenBank/DDBJ whole genome shotgun (WGS) entry which is preliminary data.</text>
</comment>
<name>A0ABV3GLA2_MICGL</name>
<accession>A0ABV3GLA2</accession>
<dbReference type="EMBL" id="JBFALK010000016">
    <property type="protein sequence ID" value="MEV0972389.1"/>
    <property type="molecule type" value="Genomic_DNA"/>
</dbReference>
<evidence type="ECO:0000256" key="1">
    <source>
        <dbReference type="SAM" id="MobiDB-lite"/>
    </source>
</evidence>
<keyword evidence="3" id="KW-1185">Reference proteome</keyword>
<sequence length="70" mass="7800">MIVIVVSLFEFSENAKEHRAALRQGRRPDRPDKDHAETSMPALRLLRSALVHGNTLLLQQVLAEPRTGAA</sequence>
<reference evidence="2 3" key="1">
    <citation type="submission" date="2024-06" db="EMBL/GenBank/DDBJ databases">
        <title>The Natural Products Discovery Center: Release of the First 8490 Sequenced Strains for Exploring Actinobacteria Biosynthetic Diversity.</title>
        <authorList>
            <person name="Kalkreuter E."/>
            <person name="Kautsar S.A."/>
            <person name="Yang D."/>
            <person name="Bader C.D."/>
            <person name="Teijaro C.N."/>
            <person name="Fluegel L."/>
            <person name="Davis C.M."/>
            <person name="Simpson J.R."/>
            <person name="Lauterbach L."/>
            <person name="Steele A.D."/>
            <person name="Gui C."/>
            <person name="Meng S."/>
            <person name="Li G."/>
            <person name="Viehrig K."/>
            <person name="Ye F."/>
            <person name="Su P."/>
            <person name="Kiefer A.F."/>
            <person name="Nichols A."/>
            <person name="Cepeda A.J."/>
            <person name="Yan W."/>
            <person name="Fan B."/>
            <person name="Jiang Y."/>
            <person name="Adhikari A."/>
            <person name="Zheng C.-J."/>
            <person name="Schuster L."/>
            <person name="Cowan T.M."/>
            <person name="Smanski M.J."/>
            <person name="Chevrette M.G."/>
            <person name="De Carvalho L.P.S."/>
            <person name="Shen B."/>
        </authorList>
    </citation>
    <scope>NUCLEOTIDE SEQUENCE [LARGE SCALE GENOMIC DNA]</scope>
    <source>
        <strain evidence="2 3">NPDC050100</strain>
    </source>
</reference>
<evidence type="ECO:0000313" key="3">
    <source>
        <dbReference type="Proteomes" id="UP001551675"/>
    </source>
</evidence>
<proteinExistence type="predicted"/>
<gene>
    <name evidence="2" type="ORF">AB0I59_27625</name>
</gene>
<evidence type="ECO:0000313" key="2">
    <source>
        <dbReference type="EMBL" id="MEV0972389.1"/>
    </source>
</evidence>
<protein>
    <submittedName>
        <fullName evidence="2">Uncharacterized protein</fullName>
    </submittedName>
</protein>
<dbReference type="RefSeq" id="WP_358137469.1">
    <property type="nucleotide sequence ID" value="NZ_JBFALK010000016.1"/>
</dbReference>
<dbReference type="Proteomes" id="UP001551675">
    <property type="component" value="Unassembled WGS sequence"/>
</dbReference>
<feature type="compositionally biased region" description="Basic and acidic residues" evidence="1">
    <location>
        <begin position="20"/>
        <end position="37"/>
    </location>
</feature>
<feature type="region of interest" description="Disordered" evidence="1">
    <location>
        <begin position="20"/>
        <end position="39"/>
    </location>
</feature>
<organism evidence="2 3">
    <name type="scientific">Microtetraspora glauca</name>
    <dbReference type="NCBI Taxonomy" id="1996"/>
    <lineage>
        <taxon>Bacteria</taxon>
        <taxon>Bacillati</taxon>
        <taxon>Actinomycetota</taxon>
        <taxon>Actinomycetes</taxon>
        <taxon>Streptosporangiales</taxon>
        <taxon>Streptosporangiaceae</taxon>
        <taxon>Microtetraspora</taxon>
    </lineage>
</organism>